<keyword evidence="3" id="KW-1185">Reference proteome</keyword>
<dbReference type="GO" id="GO:0003676">
    <property type="term" value="F:nucleic acid binding"/>
    <property type="evidence" value="ECO:0007669"/>
    <property type="project" value="InterPro"/>
</dbReference>
<dbReference type="Pfam" id="PF01844">
    <property type="entry name" value="HNH"/>
    <property type="match status" value="1"/>
</dbReference>
<keyword evidence="2" id="KW-0255">Endonuclease</keyword>
<sequence length="215" mass="24809">MSSYECPLSICPRSFETASKAEDHCARRHGIVKDELDWFNDTYEPPKDRASVRPDSIGTAVNFEYVKCETCGASKTLSEYEKATRDVTFCSKKCRSAYFSERFSGSNHPNWKEDPRQHYYGANWEEQRSKRIALDGRECFSCGISDKKHQNIYSNSLHVHHIVPRSEFRGEGRLDWEQANKLTNLVSLCSSCHSRLEGKQEEFFEEAQKLADDSK</sequence>
<dbReference type="PROSITE" id="PS00028">
    <property type="entry name" value="ZINC_FINGER_C2H2_1"/>
    <property type="match status" value="1"/>
</dbReference>
<keyword evidence="2" id="KW-0540">Nuclease</keyword>
<dbReference type="STRING" id="553469.SAMN04487947_3809"/>
<dbReference type="InterPro" id="IPR002711">
    <property type="entry name" value="HNH"/>
</dbReference>
<reference evidence="3" key="1">
    <citation type="submission" date="2016-10" db="EMBL/GenBank/DDBJ databases">
        <authorList>
            <person name="Varghese N."/>
            <person name="Submissions S."/>
        </authorList>
    </citation>
    <scope>NUCLEOTIDE SEQUENCE [LARGE SCALE GENOMIC DNA]</scope>
    <source>
        <strain evidence="3">CGMCC 1.7736</strain>
    </source>
</reference>
<feature type="domain" description="C2H2-type" evidence="1">
    <location>
        <begin position="6"/>
        <end position="29"/>
    </location>
</feature>
<dbReference type="Proteomes" id="UP000198531">
    <property type="component" value="Unassembled WGS sequence"/>
</dbReference>
<dbReference type="InterPro" id="IPR003615">
    <property type="entry name" value="HNH_nuc"/>
</dbReference>
<gene>
    <name evidence="2" type="ORF">SAMN04487947_3809</name>
</gene>
<protein>
    <submittedName>
        <fullName evidence="2">HNH endonuclease</fullName>
    </submittedName>
</protein>
<evidence type="ECO:0000259" key="1">
    <source>
        <dbReference type="PROSITE" id="PS00028"/>
    </source>
</evidence>
<proteinExistence type="predicted"/>
<accession>A0A1I6IWW9</accession>
<evidence type="ECO:0000313" key="2">
    <source>
        <dbReference type="EMBL" id="SFR71207.1"/>
    </source>
</evidence>
<dbReference type="InterPro" id="IPR013087">
    <property type="entry name" value="Znf_C2H2_type"/>
</dbReference>
<dbReference type="AlphaFoldDB" id="A0A1I6IWW9"/>
<dbReference type="GO" id="GO:0008270">
    <property type="term" value="F:zinc ion binding"/>
    <property type="evidence" value="ECO:0007669"/>
    <property type="project" value="InterPro"/>
</dbReference>
<dbReference type="RefSeq" id="WP_089810620.1">
    <property type="nucleotide sequence ID" value="NZ_FOYT01000005.1"/>
</dbReference>
<dbReference type="Gene3D" id="1.10.30.50">
    <property type="match status" value="1"/>
</dbReference>
<dbReference type="CDD" id="cd00085">
    <property type="entry name" value="HNHc"/>
    <property type="match status" value="1"/>
</dbReference>
<dbReference type="GO" id="GO:0004519">
    <property type="term" value="F:endonuclease activity"/>
    <property type="evidence" value="ECO:0007669"/>
    <property type="project" value="UniProtKB-KW"/>
</dbReference>
<dbReference type="SMART" id="SM00507">
    <property type="entry name" value="HNHc"/>
    <property type="match status" value="1"/>
</dbReference>
<dbReference type="OrthoDB" id="307768at2157"/>
<evidence type="ECO:0000313" key="3">
    <source>
        <dbReference type="Proteomes" id="UP000198531"/>
    </source>
</evidence>
<dbReference type="EMBL" id="FOYT01000005">
    <property type="protein sequence ID" value="SFR71207.1"/>
    <property type="molecule type" value="Genomic_DNA"/>
</dbReference>
<keyword evidence="2" id="KW-0378">Hydrolase</keyword>
<organism evidence="2 3">
    <name type="scientific">Halogeometricum rufum</name>
    <dbReference type="NCBI Taxonomy" id="553469"/>
    <lineage>
        <taxon>Archaea</taxon>
        <taxon>Methanobacteriati</taxon>
        <taxon>Methanobacteriota</taxon>
        <taxon>Stenosarchaea group</taxon>
        <taxon>Halobacteria</taxon>
        <taxon>Halobacteriales</taxon>
        <taxon>Haloferacaceae</taxon>
        <taxon>Halogeometricum</taxon>
    </lineage>
</organism>
<name>A0A1I6IWW9_9EURY</name>